<protein>
    <submittedName>
        <fullName evidence="3">DUF222 domain-containing protein</fullName>
    </submittedName>
</protein>
<dbReference type="OrthoDB" id="5140334at2"/>
<proteinExistence type="predicted"/>
<keyword evidence="4" id="KW-1185">Reference proteome</keyword>
<dbReference type="Gene3D" id="1.10.30.50">
    <property type="match status" value="1"/>
</dbReference>
<evidence type="ECO:0000259" key="2">
    <source>
        <dbReference type="SMART" id="SM00507"/>
    </source>
</evidence>
<organism evidence="3 4">
    <name type="scientific">Nakamurella flava</name>
    <dbReference type="NCBI Taxonomy" id="2576308"/>
    <lineage>
        <taxon>Bacteria</taxon>
        <taxon>Bacillati</taxon>
        <taxon>Actinomycetota</taxon>
        <taxon>Actinomycetes</taxon>
        <taxon>Nakamurellales</taxon>
        <taxon>Nakamurellaceae</taxon>
        <taxon>Nakamurella</taxon>
    </lineage>
</organism>
<dbReference type="InterPro" id="IPR003870">
    <property type="entry name" value="DUF222"/>
</dbReference>
<dbReference type="Pfam" id="PF02720">
    <property type="entry name" value="DUF222"/>
    <property type="match status" value="1"/>
</dbReference>
<dbReference type="CDD" id="cd00085">
    <property type="entry name" value="HNHc"/>
    <property type="match status" value="1"/>
</dbReference>
<feature type="region of interest" description="Disordered" evidence="1">
    <location>
        <begin position="422"/>
        <end position="461"/>
    </location>
</feature>
<accession>A0A4U6QCI1</accession>
<dbReference type="InterPro" id="IPR003615">
    <property type="entry name" value="HNH_nuc"/>
</dbReference>
<feature type="domain" description="HNH nuclease" evidence="2">
    <location>
        <begin position="346"/>
        <end position="402"/>
    </location>
</feature>
<evidence type="ECO:0000256" key="1">
    <source>
        <dbReference type="SAM" id="MobiDB-lite"/>
    </source>
</evidence>
<name>A0A4U6QCI1_9ACTN</name>
<sequence>MFVADSPLAQWRFDVASAPPSGLAPLLGSRPERPVGCSARDWANVLLDAVIARQRWVAYESAQQIHDLVELSAAASEDPGGVQEFLATELALALGVAESTAGRYLLEATELTARCPATLDALEQGRISPGKASVICRGTADLTAETTAQVEADVLPGAGASTIPGLRNLVTRSVIRRDPDGAQRRHEAARRRRYVSRRSESDGMACLSLYGTAQDVAVIWDCLTAAADAAKTDAATGDDRSIGERRVDALVDVCTHILDRGLLPTDQLLPTAQRRRPHLLVTLPATALLDPESGRGEVAELVGHGPITPAQARVIAADATWRRLVCDPVTGTLLDYGRTTYAPPTALTDFVLTRDQSCVMPGCRQPAHRCDVDHREPFHPGRQIGGDTSAENLAVLCRRHHRAKDTGGYQLLRTEDGDHHWTTPLGRTYTRPHTRHWEPPEPSSATALLEREADGDDPPPF</sequence>
<reference evidence="3 4" key="1">
    <citation type="submission" date="2019-05" db="EMBL/GenBank/DDBJ databases">
        <title>Nakamurella sp. N5BH11, whole genome shotgun sequence.</title>
        <authorList>
            <person name="Tuo L."/>
        </authorList>
    </citation>
    <scope>NUCLEOTIDE SEQUENCE [LARGE SCALE GENOMIC DNA]</scope>
    <source>
        <strain evidence="3 4">N5BH11</strain>
    </source>
</reference>
<dbReference type="RefSeq" id="WP_137450888.1">
    <property type="nucleotide sequence ID" value="NZ_SZZH01000004.1"/>
</dbReference>
<dbReference type="AlphaFoldDB" id="A0A4U6QCI1"/>
<dbReference type="EMBL" id="SZZH01000004">
    <property type="protein sequence ID" value="TKV57804.1"/>
    <property type="molecule type" value="Genomic_DNA"/>
</dbReference>
<dbReference type="SMART" id="SM00507">
    <property type="entry name" value="HNHc"/>
    <property type="match status" value="1"/>
</dbReference>
<gene>
    <name evidence="3" type="ORF">FDO65_16855</name>
</gene>
<comment type="caution">
    <text evidence="3">The sequence shown here is derived from an EMBL/GenBank/DDBJ whole genome shotgun (WGS) entry which is preliminary data.</text>
</comment>
<evidence type="ECO:0000313" key="4">
    <source>
        <dbReference type="Proteomes" id="UP000306985"/>
    </source>
</evidence>
<dbReference type="Proteomes" id="UP000306985">
    <property type="component" value="Unassembled WGS sequence"/>
</dbReference>
<evidence type="ECO:0000313" key="3">
    <source>
        <dbReference type="EMBL" id="TKV57804.1"/>
    </source>
</evidence>